<dbReference type="HAMAP" id="MF_01013">
    <property type="entry name" value="HisF"/>
    <property type="match status" value="1"/>
</dbReference>
<dbReference type="PANTHER" id="PTHR21235:SF2">
    <property type="entry name" value="IMIDAZOLE GLYCEROL PHOSPHATE SYNTHASE HISHF"/>
    <property type="match status" value="1"/>
</dbReference>
<dbReference type="InterPro" id="IPR013785">
    <property type="entry name" value="Aldolase_TIM"/>
</dbReference>
<dbReference type="InterPro" id="IPR006062">
    <property type="entry name" value="His_biosynth"/>
</dbReference>
<dbReference type="AlphaFoldDB" id="A0A316A0I3"/>
<dbReference type="GO" id="GO:0005737">
    <property type="term" value="C:cytoplasm"/>
    <property type="evidence" value="ECO:0007669"/>
    <property type="project" value="UniProtKB-SubCell"/>
</dbReference>
<evidence type="ECO:0000256" key="5">
    <source>
        <dbReference type="ARBA" id="ARBA00022490"/>
    </source>
</evidence>
<evidence type="ECO:0000313" key="14">
    <source>
        <dbReference type="EMBL" id="PWJ51195.1"/>
    </source>
</evidence>
<dbReference type="PANTHER" id="PTHR21235">
    <property type="entry name" value="IMIDAZOLE GLYCEROL PHOSPHATE SYNTHASE SUBUNIT HISF/H IGP SYNTHASE SUBUNIT HISF/H"/>
    <property type="match status" value="1"/>
</dbReference>
<comment type="similarity">
    <text evidence="3 11 12">Belongs to the HisA/HisF family.</text>
</comment>
<evidence type="ECO:0000256" key="11">
    <source>
        <dbReference type="HAMAP-Rule" id="MF_01013"/>
    </source>
</evidence>
<comment type="pathway">
    <text evidence="2 11">Amino-acid biosynthesis; L-histidine biosynthesis; L-histidine from 5-phospho-alpha-D-ribose 1-diphosphate: step 5/9.</text>
</comment>
<comment type="subcellular location">
    <subcellularLocation>
        <location evidence="1 11">Cytoplasm</location>
    </subcellularLocation>
</comment>
<dbReference type="EMBL" id="QGDQ01000021">
    <property type="protein sequence ID" value="PWJ51195.1"/>
    <property type="molecule type" value="Genomic_DNA"/>
</dbReference>
<evidence type="ECO:0000256" key="1">
    <source>
        <dbReference type="ARBA" id="ARBA00004496"/>
    </source>
</evidence>
<evidence type="ECO:0000256" key="9">
    <source>
        <dbReference type="ARBA" id="ARBA00025475"/>
    </source>
</evidence>
<dbReference type="CDD" id="cd04731">
    <property type="entry name" value="HisF"/>
    <property type="match status" value="1"/>
</dbReference>
<evidence type="ECO:0000256" key="12">
    <source>
        <dbReference type="RuleBase" id="RU003657"/>
    </source>
</evidence>
<evidence type="ECO:0000256" key="3">
    <source>
        <dbReference type="ARBA" id="ARBA00009667"/>
    </source>
</evidence>
<keyword evidence="8 11" id="KW-0456">Lyase</keyword>
<protein>
    <recommendedName>
        <fullName evidence="11">Imidazole glycerol phosphate synthase subunit HisF</fullName>
        <ecNumber evidence="11">4.3.2.10</ecNumber>
    </recommendedName>
    <alternativeName>
        <fullName evidence="11">IGP synthase cyclase subunit</fullName>
    </alternativeName>
    <alternativeName>
        <fullName evidence="11">IGP synthase subunit HisF</fullName>
    </alternativeName>
    <alternativeName>
        <fullName evidence="11">ImGP synthase subunit HisF</fullName>
        <shortName evidence="11">IGPS subunit HisF</shortName>
    </alternativeName>
</protein>
<evidence type="ECO:0000256" key="4">
    <source>
        <dbReference type="ARBA" id="ARBA00011152"/>
    </source>
</evidence>
<dbReference type="InterPro" id="IPR011060">
    <property type="entry name" value="RibuloseP-bd_barrel"/>
</dbReference>
<dbReference type="UniPathway" id="UPA00031">
    <property type="reaction ID" value="UER00010"/>
</dbReference>
<evidence type="ECO:0000256" key="6">
    <source>
        <dbReference type="ARBA" id="ARBA00022605"/>
    </source>
</evidence>
<comment type="function">
    <text evidence="9 11">IGPS catalyzes the conversion of PRFAR and glutamine to IGP, AICAR and glutamate. The HisF subunit catalyzes the cyclization activity that produces IGP and AICAR from PRFAR using the ammonia provided by the HisH subunit.</text>
</comment>
<dbReference type="FunFam" id="3.20.20.70:FF:000006">
    <property type="entry name" value="Imidazole glycerol phosphate synthase subunit HisF"/>
    <property type="match status" value="1"/>
</dbReference>
<dbReference type="EC" id="4.3.2.10" evidence="11"/>
<keyword evidence="6 11" id="KW-0028">Amino-acid biosynthesis</keyword>
<dbReference type="SUPFAM" id="SSF51366">
    <property type="entry name" value="Ribulose-phoshate binding barrel"/>
    <property type="match status" value="1"/>
</dbReference>
<proteinExistence type="inferred from homology"/>
<comment type="catalytic activity">
    <reaction evidence="10 11">
        <text>5-[(5-phospho-1-deoxy-D-ribulos-1-ylimino)methylamino]-1-(5-phospho-beta-D-ribosyl)imidazole-4-carboxamide + L-glutamine = D-erythro-1-(imidazol-4-yl)glycerol 3-phosphate + 5-amino-1-(5-phospho-beta-D-ribosyl)imidazole-4-carboxamide + L-glutamate + H(+)</text>
        <dbReference type="Rhea" id="RHEA:24793"/>
        <dbReference type="ChEBI" id="CHEBI:15378"/>
        <dbReference type="ChEBI" id="CHEBI:29985"/>
        <dbReference type="ChEBI" id="CHEBI:58278"/>
        <dbReference type="ChEBI" id="CHEBI:58359"/>
        <dbReference type="ChEBI" id="CHEBI:58475"/>
        <dbReference type="ChEBI" id="CHEBI:58525"/>
        <dbReference type="EC" id="4.3.2.10"/>
    </reaction>
</comment>
<evidence type="ECO:0000256" key="7">
    <source>
        <dbReference type="ARBA" id="ARBA00023102"/>
    </source>
</evidence>
<evidence type="ECO:0000256" key="2">
    <source>
        <dbReference type="ARBA" id="ARBA00005091"/>
    </source>
</evidence>
<feature type="active site" evidence="11">
    <location>
        <position position="145"/>
    </location>
</feature>
<keyword evidence="5 11" id="KW-0963">Cytoplasm</keyword>
<dbReference type="GO" id="GO:0000105">
    <property type="term" value="P:L-histidine biosynthetic process"/>
    <property type="evidence" value="ECO:0007669"/>
    <property type="project" value="UniProtKB-UniRule"/>
</dbReference>
<name>A0A316A0I3_9ACTN</name>
<dbReference type="GO" id="GO:0016829">
    <property type="term" value="F:lyase activity"/>
    <property type="evidence" value="ECO:0007669"/>
    <property type="project" value="UniProtKB-KW"/>
</dbReference>
<dbReference type="InterPro" id="IPR004651">
    <property type="entry name" value="HisF"/>
</dbReference>
<dbReference type="NCBIfam" id="TIGR00735">
    <property type="entry name" value="hisF"/>
    <property type="match status" value="1"/>
</dbReference>
<comment type="caution">
    <text evidence="14">The sequence shown here is derived from an EMBL/GenBank/DDBJ whole genome shotgun (WGS) entry which is preliminary data.</text>
</comment>
<organism evidence="14 15">
    <name type="scientific">Quadrisphaera granulorum</name>
    <dbReference type="NCBI Taxonomy" id="317664"/>
    <lineage>
        <taxon>Bacteria</taxon>
        <taxon>Bacillati</taxon>
        <taxon>Actinomycetota</taxon>
        <taxon>Actinomycetes</taxon>
        <taxon>Kineosporiales</taxon>
        <taxon>Kineosporiaceae</taxon>
        <taxon>Quadrisphaera</taxon>
    </lineage>
</organism>
<feature type="active site" evidence="11">
    <location>
        <position position="26"/>
    </location>
</feature>
<dbReference type="Gene3D" id="3.20.20.70">
    <property type="entry name" value="Aldolase class I"/>
    <property type="match status" value="1"/>
</dbReference>
<accession>A0A316A0I3</accession>
<evidence type="ECO:0000256" key="13">
    <source>
        <dbReference type="SAM" id="MobiDB-lite"/>
    </source>
</evidence>
<evidence type="ECO:0000313" key="15">
    <source>
        <dbReference type="Proteomes" id="UP000245469"/>
    </source>
</evidence>
<evidence type="ECO:0000256" key="10">
    <source>
        <dbReference type="ARBA" id="ARBA00047838"/>
    </source>
</evidence>
<evidence type="ECO:0000256" key="8">
    <source>
        <dbReference type="ARBA" id="ARBA00023239"/>
    </source>
</evidence>
<reference evidence="14 15" key="1">
    <citation type="submission" date="2018-03" db="EMBL/GenBank/DDBJ databases">
        <title>Genomic Encyclopedia of Archaeal and Bacterial Type Strains, Phase II (KMG-II): from individual species to whole genera.</title>
        <authorList>
            <person name="Goeker M."/>
        </authorList>
    </citation>
    <scope>NUCLEOTIDE SEQUENCE [LARGE SCALE GENOMIC DNA]</scope>
    <source>
        <strain evidence="14 15">DSM 44889</strain>
    </source>
</reference>
<keyword evidence="7 11" id="KW-0368">Histidine biosynthesis</keyword>
<dbReference type="Pfam" id="PF00977">
    <property type="entry name" value="His_biosynth"/>
    <property type="match status" value="1"/>
</dbReference>
<sequence>MSMITESGDLGWADVSLAVRVIPCLDVDAGRVVKGVNFRELRDAGDPVELAARYDAQGADELVFLDVTASSGDRETTYDVVRRTAEQVFIPLTVGGGVRSPEDVDRLLRAGADKVGVNTAAIARPELVREIAERFGSQVLVVSLDARRVPQGSQPAGSPASGYEVTTHGGRRGTGIDAVEWAERVAELGAGELLLNSMDADGTKAGFDLEMLTAVRARVGVPVIASGGAGAVEHFAPAVAAGADAVLAASVFHFGQMTIGDVKASLAEAGHPVR</sequence>
<keyword evidence="15" id="KW-1185">Reference proteome</keyword>
<comment type="subunit">
    <text evidence="4 11">Heterodimer of HisH and HisF.</text>
</comment>
<gene>
    <name evidence="11" type="primary">hisF</name>
    <name evidence="14" type="ORF">BXY45_12172</name>
</gene>
<feature type="region of interest" description="Disordered" evidence="13">
    <location>
        <begin position="149"/>
        <end position="169"/>
    </location>
</feature>
<dbReference type="Proteomes" id="UP000245469">
    <property type="component" value="Unassembled WGS sequence"/>
</dbReference>
<dbReference type="InterPro" id="IPR050064">
    <property type="entry name" value="IGPS_HisA/HisF"/>
</dbReference>
<dbReference type="GO" id="GO:0000107">
    <property type="term" value="F:imidazoleglycerol-phosphate synthase activity"/>
    <property type="evidence" value="ECO:0007669"/>
    <property type="project" value="UniProtKB-UniRule"/>
</dbReference>